<evidence type="ECO:0000313" key="2">
    <source>
        <dbReference type="Proteomes" id="UP000198773"/>
    </source>
</evidence>
<gene>
    <name evidence="1" type="ORF">SAMN04488051_10265</name>
</gene>
<evidence type="ECO:0000313" key="1">
    <source>
        <dbReference type="EMBL" id="SEA19789.1"/>
    </source>
</evidence>
<accession>A0A1H3Z7P8</accession>
<keyword evidence="2" id="KW-1185">Reference proteome</keyword>
<protein>
    <recommendedName>
        <fullName evidence="3">Porin</fullName>
    </recommendedName>
</protein>
<reference evidence="1 2" key="1">
    <citation type="submission" date="2016-10" db="EMBL/GenBank/DDBJ databases">
        <authorList>
            <person name="de Groot N.N."/>
        </authorList>
    </citation>
    <scope>NUCLEOTIDE SEQUENCE [LARGE SCALE GENOMIC DNA]</scope>
    <source>
        <strain evidence="1 2">CGMCC 1.3430</strain>
    </source>
</reference>
<dbReference type="SUPFAM" id="SSF56935">
    <property type="entry name" value="Porins"/>
    <property type="match status" value="1"/>
</dbReference>
<sequence>MSGFGTLGVAVTDSNEFGYRADFSSSGGVFSGQIDVAESSNIGLQFDLIMHSGLDAVVQVIYRNQDDITLDSVLTMAFVRYSPNPNWSFRGGRIALDLFLLTEFRDIGFAHPWAHVPAEIYGVIPHRNIDGLDATYTRRIGTGTFSGKLFYGQSEASVSGFGLPEAEPVKFSDVVGIALDYKTMGWDISLNHSQVTFDSELITPLVNAIKQLNAQVPGFNHIWPNAESLANGMEINNTKGTYTSVGGQYYLPKMTFITELARISAESLSVPNVVGGYLSGIYHANEHNLFATFAFSRSDQLADDDVDLQLLQQIPSGLEIYHNTQMSLGFYSVNQQTFSLGWRWDFTENMSFKLQWDHTRIGSGGSTLWQPSEMLGNLDRPTGRVNALFSNVSFAF</sequence>
<dbReference type="EMBL" id="FNRM01000002">
    <property type="protein sequence ID" value="SEA19789.1"/>
    <property type="molecule type" value="Genomic_DNA"/>
</dbReference>
<dbReference type="Proteomes" id="UP000198773">
    <property type="component" value="Unassembled WGS sequence"/>
</dbReference>
<dbReference type="STRING" id="152573.SAMN04488051_10265"/>
<evidence type="ECO:0008006" key="3">
    <source>
        <dbReference type="Google" id="ProtNLM"/>
    </source>
</evidence>
<dbReference type="AlphaFoldDB" id="A0A1H3Z7P8"/>
<organism evidence="1 2">
    <name type="scientific">Alkalimonas amylolytica</name>
    <dbReference type="NCBI Taxonomy" id="152573"/>
    <lineage>
        <taxon>Bacteria</taxon>
        <taxon>Pseudomonadati</taxon>
        <taxon>Pseudomonadota</taxon>
        <taxon>Gammaproteobacteria</taxon>
        <taxon>Alkalimonas</taxon>
    </lineage>
</organism>
<name>A0A1H3Z7P8_ALKAM</name>
<proteinExistence type="predicted"/>
<dbReference type="RefSeq" id="WP_091339796.1">
    <property type="nucleotide sequence ID" value="NZ_FNRM01000002.1"/>
</dbReference>